<accession>A0A9P3LCS2</accession>
<dbReference type="OrthoDB" id="2788229at2759"/>
<protein>
    <submittedName>
        <fullName evidence="1">F-box protein</fullName>
    </submittedName>
</protein>
<reference evidence="1 2" key="1">
    <citation type="submission" date="2021-08" db="EMBL/GenBank/DDBJ databases">
        <title>Draft Genome Sequence of Phanerochaete sordida strain YK-624.</title>
        <authorList>
            <person name="Mori T."/>
            <person name="Dohra H."/>
            <person name="Suzuki T."/>
            <person name="Kawagishi H."/>
            <person name="Hirai H."/>
        </authorList>
    </citation>
    <scope>NUCLEOTIDE SEQUENCE [LARGE SCALE GENOMIC DNA]</scope>
    <source>
        <strain evidence="1 2">YK-624</strain>
    </source>
</reference>
<dbReference type="SUPFAM" id="SSF52047">
    <property type="entry name" value="RNI-like"/>
    <property type="match status" value="1"/>
</dbReference>
<name>A0A9P3LCS2_9APHY</name>
<dbReference type="Proteomes" id="UP000703269">
    <property type="component" value="Unassembled WGS sequence"/>
</dbReference>
<gene>
    <name evidence="1" type="ORF">PsYK624_069350</name>
</gene>
<dbReference type="InterPro" id="IPR036047">
    <property type="entry name" value="F-box-like_dom_sf"/>
</dbReference>
<comment type="caution">
    <text evidence="1">The sequence shown here is derived from an EMBL/GenBank/DDBJ whole genome shotgun (WGS) entry which is preliminary data.</text>
</comment>
<proteinExistence type="predicted"/>
<evidence type="ECO:0000313" key="2">
    <source>
        <dbReference type="Proteomes" id="UP000703269"/>
    </source>
</evidence>
<evidence type="ECO:0000313" key="1">
    <source>
        <dbReference type="EMBL" id="GJE90791.1"/>
    </source>
</evidence>
<dbReference type="EMBL" id="BPQB01000018">
    <property type="protein sequence ID" value="GJE90791.1"/>
    <property type="molecule type" value="Genomic_DNA"/>
</dbReference>
<dbReference type="SUPFAM" id="SSF81383">
    <property type="entry name" value="F-box domain"/>
    <property type="match status" value="1"/>
</dbReference>
<organism evidence="1 2">
    <name type="scientific">Phanerochaete sordida</name>
    <dbReference type="NCBI Taxonomy" id="48140"/>
    <lineage>
        <taxon>Eukaryota</taxon>
        <taxon>Fungi</taxon>
        <taxon>Dikarya</taxon>
        <taxon>Basidiomycota</taxon>
        <taxon>Agaricomycotina</taxon>
        <taxon>Agaricomycetes</taxon>
        <taxon>Polyporales</taxon>
        <taxon>Phanerochaetaceae</taxon>
        <taxon>Phanerochaete</taxon>
    </lineage>
</organism>
<dbReference type="AlphaFoldDB" id="A0A9P3LCS2"/>
<sequence length="408" mass="45513">MSSRGPVLPPELFDETLDHLWDDAKTLRVCSLVCRSWVPSTRLHLFRTIRLSSEATCTQLSALMANSPAIARCVRKLTISAQYSGVGTDNRGVEDDAWVNVSAEIARTLGVHGRVNTLALSRLRWTSLAPDTRDAYKAVFKGVRTLLLFEVRFHASGDVLDFLDAFPDLEELYFHAVSWDSESSTTPSSAAELISLAQSHHDTKKMHLSYLFLDPRSSPTLVTEWILSHPSEQKLRTIQLCWRELDNTKALGDLLQASGSSLERLQIEFPSGIAEETVLHNHVSLVHNTALRSLSFGGLDVTLASARTFLSAHLFPWVALMLADLQSPHLREVTFELETPDAQGLAGLDWPRIDAELAKREFQGLTVRFYVNCDACTRGSKLEDEVRDAITERLPGFKDRGTLRVSCI</sequence>
<keyword evidence="2" id="KW-1185">Reference proteome</keyword>